<dbReference type="GO" id="GO:0006355">
    <property type="term" value="P:regulation of DNA-templated transcription"/>
    <property type="evidence" value="ECO:0007669"/>
    <property type="project" value="InterPro"/>
</dbReference>
<dbReference type="EMBL" id="JACBNQ010000011">
    <property type="protein sequence ID" value="NYB74581.1"/>
    <property type="molecule type" value="Genomic_DNA"/>
</dbReference>
<evidence type="ECO:0000313" key="5">
    <source>
        <dbReference type="EMBL" id="NYB74581.1"/>
    </source>
</evidence>
<dbReference type="Gene3D" id="3.40.50.300">
    <property type="entry name" value="P-loop containing nucleotide triphosphate hydrolases"/>
    <property type="match status" value="1"/>
</dbReference>
<dbReference type="InterPro" id="IPR016032">
    <property type="entry name" value="Sig_transdc_resp-reg_C-effctor"/>
</dbReference>
<dbReference type="PRINTS" id="PR00038">
    <property type="entry name" value="HTHLUXR"/>
</dbReference>
<dbReference type="GO" id="GO:0003677">
    <property type="term" value="F:DNA binding"/>
    <property type="evidence" value="ECO:0007669"/>
    <property type="project" value="UniProtKB-KW"/>
</dbReference>
<evidence type="ECO:0000256" key="3">
    <source>
        <dbReference type="ARBA" id="ARBA00023163"/>
    </source>
</evidence>
<dbReference type="SMART" id="SM00421">
    <property type="entry name" value="HTH_LUXR"/>
    <property type="match status" value="1"/>
</dbReference>
<dbReference type="InterPro" id="IPR011990">
    <property type="entry name" value="TPR-like_helical_dom_sf"/>
</dbReference>
<dbReference type="Gene3D" id="1.25.40.10">
    <property type="entry name" value="Tetratricopeptide repeat domain"/>
    <property type="match status" value="1"/>
</dbReference>
<name>A0A974BKJ9_SEDHY</name>
<keyword evidence="2" id="KW-0238">DNA-binding</keyword>
<gene>
    <name evidence="5" type="ORF">HZF24_10590</name>
</gene>
<dbReference type="Gene3D" id="1.10.10.10">
    <property type="entry name" value="Winged helix-like DNA-binding domain superfamily/Winged helix DNA-binding domain"/>
    <property type="match status" value="1"/>
</dbReference>
<dbReference type="AlphaFoldDB" id="A0A974BKJ9"/>
<sequence>MRKKSDKQQKYYFSDRLKRRLAQISHHPLTVVAAPSGFGKTTAVREYLKENLPDGACEYWYTCLGESASIFWRGICDVISNLNKKVADDLKNLKIPTKDTLFYMISYLKNICCHRETYIVIDNYQLVDLDIFRELVTAFSMHGNSVLHMIFITQRMDDIQQISICNDNIYVIDSSAFLFDREGIKKLFRMKSIRLTDDEAERMFIGTEGWIAAIRLQMISFIETGSFTLAADIDYLVEHAIWNHFDLEEKEFLLSISVLDGFTIRQATVMMNKNILPSKIRKFLKNNDFIRYMPDKLIYSIHSILRHYLRSCFYNQTSKDYQNQVYRKLGEACAADLKYCLAAEFYYKIEDFDAILSMPFTREHLEEQKEKFYSGFCAMLIKECPNEILCKYPFTMIVFGYMTLMNGYYDEYEKLCRLLCYVIQNGEGYSQKQLMKAEAEYTLLESLGKFNDITKMKEGQNKYRKLSGTSVDMIKVSIPWLFGSVSVLNMLWREEGKLKDVLQQIQEGKFLYHRLARGHGAGTYYTMQAEMMLMRGDDNEAEILSYKALHEARSYKQTDICLCIELILARIAILRGDVEAYFNSIKRIKDYSGKDSRLYIIRMIEHCMSIISFVLDDEEYVSPWFYDMENIKKTVYAPVVPHAQLLHLWLLLRKKRYNEFYAICEYALNMSGNSTGNIKYVMPQVYQLIFLSMAKRNNGRYLEAQEYLKEALTIALQDQIYLPFAQQGCMTDFLPELSVCFYDCIKTQGKNSFTGLMELCKRQKRGVSIIRRAIVQYKSPLTPREREIALLAKERLSSKEIAAKLYISEMTVRATLRSVYSKLDIHSRAELYLKEF</sequence>
<dbReference type="Pfam" id="PF00196">
    <property type="entry name" value="GerE"/>
    <property type="match status" value="1"/>
</dbReference>
<keyword evidence="1" id="KW-0805">Transcription regulation</keyword>
<dbReference type="GO" id="GO:0016887">
    <property type="term" value="F:ATP hydrolysis activity"/>
    <property type="evidence" value="ECO:0007669"/>
    <property type="project" value="InterPro"/>
</dbReference>
<accession>A0A974BKJ9</accession>
<evidence type="ECO:0000313" key="6">
    <source>
        <dbReference type="Proteomes" id="UP000611629"/>
    </source>
</evidence>
<feature type="domain" description="HTH luxR-type" evidence="4">
    <location>
        <begin position="774"/>
        <end position="836"/>
    </location>
</feature>
<reference evidence="5" key="1">
    <citation type="submission" date="2020-07" db="EMBL/GenBank/DDBJ databases">
        <title>Genomic analysis of a strain of Sedimentibacter Hydroxybenzoicus DSM7310.</title>
        <authorList>
            <person name="Ma S."/>
        </authorList>
    </citation>
    <scope>NUCLEOTIDE SEQUENCE</scope>
    <source>
        <strain evidence="5">DSM 7310</strain>
    </source>
</reference>
<dbReference type="PROSITE" id="PS50043">
    <property type="entry name" value="HTH_LUXR_2"/>
    <property type="match status" value="1"/>
</dbReference>
<comment type="caution">
    <text evidence="5">The sequence shown here is derived from an EMBL/GenBank/DDBJ whole genome shotgun (WGS) entry which is preliminary data.</text>
</comment>
<evidence type="ECO:0000256" key="2">
    <source>
        <dbReference type="ARBA" id="ARBA00023125"/>
    </source>
</evidence>
<dbReference type="CDD" id="cd06170">
    <property type="entry name" value="LuxR_C_like"/>
    <property type="match status" value="1"/>
</dbReference>
<evidence type="ECO:0000259" key="4">
    <source>
        <dbReference type="PROSITE" id="PS50043"/>
    </source>
</evidence>
<dbReference type="RefSeq" id="WP_179238286.1">
    <property type="nucleotide sequence ID" value="NZ_JACBNQ010000011.1"/>
</dbReference>
<dbReference type="InterPro" id="IPR049945">
    <property type="entry name" value="AAA_22"/>
</dbReference>
<keyword evidence="6" id="KW-1185">Reference proteome</keyword>
<evidence type="ECO:0000256" key="1">
    <source>
        <dbReference type="ARBA" id="ARBA00023015"/>
    </source>
</evidence>
<dbReference type="Pfam" id="PF13401">
    <property type="entry name" value="AAA_22"/>
    <property type="match status" value="1"/>
</dbReference>
<proteinExistence type="predicted"/>
<dbReference type="SUPFAM" id="SSF46894">
    <property type="entry name" value="C-terminal effector domain of the bipartite response regulators"/>
    <property type="match status" value="1"/>
</dbReference>
<dbReference type="InterPro" id="IPR027417">
    <property type="entry name" value="P-loop_NTPase"/>
</dbReference>
<dbReference type="InterPro" id="IPR036388">
    <property type="entry name" value="WH-like_DNA-bd_sf"/>
</dbReference>
<dbReference type="PANTHER" id="PTHR44688:SF16">
    <property type="entry name" value="DNA-BINDING TRANSCRIPTIONAL ACTIVATOR DEVR_DOSR"/>
    <property type="match status" value="1"/>
</dbReference>
<dbReference type="InterPro" id="IPR000792">
    <property type="entry name" value="Tscrpt_reg_LuxR_C"/>
</dbReference>
<dbReference type="SUPFAM" id="SSF52540">
    <property type="entry name" value="P-loop containing nucleoside triphosphate hydrolases"/>
    <property type="match status" value="1"/>
</dbReference>
<keyword evidence="3" id="KW-0804">Transcription</keyword>
<organism evidence="5 6">
    <name type="scientific">Sedimentibacter hydroxybenzoicus DSM 7310</name>
    <dbReference type="NCBI Taxonomy" id="1123245"/>
    <lineage>
        <taxon>Bacteria</taxon>
        <taxon>Bacillati</taxon>
        <taxon>Bacillota</taxon>
        <taxon>Tissierellia</taxon>
        <taxon>Sedimentibacter</taxon>
    </lineage>
</organism>
<dbReference type="PANTHER" id="PTHR44688">
    <property type="entry name" value="DNA-BINDING TRANSCRIPTIONAL ACTIVATOR DEVR_DOSR"/>
    <property type="match status" value="1"/>
</dbReference>
<protein>
    <submittedName>
        <fullName evidence="5">Helix-turn-helix transcriptional regulator</fullName>
    </submittedName>
</protein>
<dbReference type="Proteomes" id="UP000611629">
    <property type="component" value="Unassembled WGS sequence"/>
</dbReference>